<evidence type="ECO:0000313" key="3">
    <source>
        <dbReference type="EMBL" id="CAD7631909.1"/>
    </source>
</evidence>
<evidence type="ECO:0000256" key="1">
    <source>
        <dbReference type="ARBA" id="ARBA00023319"/>
    </source>
</evidence>
<dbReference type="AlphaFoldDB" id="A0A7R9KYR0"/>
<dbReference type="SMART" id="SM00408">
    <property type="entry name" value="IGc2"/>
    <property type="match status" value="3"/>
</dbReference>
<accession>A0A7R9KYR0</accession>
<dbReference type="EMBL" id="OC864746">
    <property type="protein sequence ID" value="CAD7631909.1"/>
    <property type="molecule type" value="Genomic_DNA"/>
</dbReference>
<feature type="non-terminal residue" evidence="3">
    <location>
        <position position="318"/>
    </location>
</feature>
<feature type="domain" description="Ig-like" evidence="2">
    <location>
        <begin position="200"/>
        <end position="295"/>
    </location>
</feature>
<dbReference type="GO" id="GO:0030424">
    <property type="term" value="C:axon"/>
    <property type="evidence" value="ECO:0007669"/>
    <property type="project" value="TreeGrafter"/>
</dbReference>
<dbReference type="OrthoDB" id="6513277at2759"/>
<dbReference type="PROSITE" id="PS50835">
    <property type="entry name" value="IG_LIKE"/>
    <property type="match status" value="3"/>
</dbReference>
<gene>
    <name evidence="3" type="ORF">OSB1V03_LOCUS12317</name>
</gene>
<dbReference type="InterPro" id="IPR003599">
    <property type="entry name" value="Ig_sub"/>
</dbReference>
<dbReference type="EMBL" id="CAJPIZ010010171">
    <property type="protein sequence ID" value="CAG2112339.1"/>
    <property type="molecule type" value="Genomic_DNA"/>
</dbReference>
<dbReference type="InterPro" id="IPR003598">
    <property type="entry name" value="Ig_sub2"/>
</dbReference>
<dbReference type="InterPro" id="IPR013783">
    <property type="entry name" value="Ig-like_fold"/>
</dbReference>
<sequence length="318" mass="34567">MFSDNLEEGMRSSAVCSVISGEPPITIRWLKDGKSLSQMDAEIQIMSINEFISSLIISNISRYHKGNYTCVASSDVATTNFTAVMAVRAAPVWIVKPADRHAITGQSILFDCQSNGYPQPVTRWKFIRVGQMSGIGGGPAAKGSDAVSILSSPQIHVLENGSLTIRSLEPQFQGLYICDASNGVGRPLETSAKLFVHSVPQMQIMQKQITVRRSAQVQFQCTGAGTAPLTIQWLKNGVPLQTIDRYIVREEYQKTLGAEKSSHIVINNSVRNDSGVFTCVASNQYGSESQDIKVVVQEPPDPPTSLHALEVGARSLVL</sequence>
<dbReference type="PANTHER" id="PTHR10075">
    <property type="entry name" value="BASIGIN RELATED"/>
    <property type="match status" value="1"/>
</dbReference>
<proteinExistence type="predicted"/>
<reference evidence="3" key="1">
    <citation type="submission" date="2020-11" db="EMBL/GenBank/DDBJ databases">
        <authorList>
            <person name="Tran Van P."/>
        </authorList>
    </citation>
    <scope>NUCLEOTIDE SEQUENCE</scope>
</reference>
<feature type="domain" description="Ig-like" evidence="2">
    <location>
        <begin position="1"/>
        <end position="82"/>
    </location>
</feature>
<dbReference type="GO" id="GO:0007156">
    <property type="term" value="P:homophilic cell adhesion via plasma membrane adhesion molecules"/>
    <property type="evidence" value="ECO:0007669"/>
    <property type="project" value="TreeGrafter"/>
</dbReference>
<dbReference type="CDD" id="cd00096">
    <property type="entry name" value="Ig"/>
    <property type="match status" value="1"/>
</dbReference>
<organism evidence="3">
    <name type="scientific">Medioppia subpectinata</name>
    <dbReference type="NCBI Taxonomy" id="1979941"/>
    <lineage>
        <taxon>Eukaryota</taxon>
        <taxon>Metazoa</taxon>
        <taxon>Ecdysozoa</taxon>
        <taxon>Arthropoda</taxon>
        <taxon>Chelicerata</taxon>
        <taxon>Arachnida</taxon>
        <taxon>Acari</taxon>
        <taxon>Acariformes</taxon>
        <taxon>Sarcoptiformes</taxon>
        <taxon>Oribatida</taxon>
        <taxon>Brachypylina</taxon>
        <taxon>Oppioidea</taxon>
        <taxon>Oppiidae</taxon>
        <taxon>Medioppia</taxon>
    </lineage>
</organism>
<dbReference type="GO" id="GO:0005886">
    <property type="term" value="C:plasma membrane"/>
    <property type="evidence" value="ECO:0007669"/>
    <property type="project" value="TreeGrafter"/>
</dbReference>
<dbReference type="Pfam" id="PF07679">
    <property type="entry name" value="I-set"/>
    <property type="match status" value="1"/>
</dbReference>
<dbReference type="GO" id="GO:0098632">
    <property type="term" value="F:cell-cell adhesion mediator activity"/>
    <property type="evidence" value="ECO:0007669"/>
    <property type="project" value="TreeGrafter"/>
</dbReference>
<dbReference type="SUPFAM" id="SSF48726">
    <property type="entry name" value="Immunoglobulin"/>
    <property type="match status" value="3"/>
</dbReference>
<dbReference type="InterPro" id="IPR013098">
    <property type="entry name" value="Ig_I-set"/>
</dbReference>
<evidence type="ECO:0000259" key="2">
    <source>
        <dbReference type="PROSITE" id="PS50835"/>
    </source>
</evidence>
<protein>
    <recommendedName>
        <fullName evidence="2">Ig-like domain-containing protein</fullName>
    </recommendedName>
</protein>
<dbReference type="Proteomes" id="UP000759131">
    <property type="component" value="Unassembled WGS sequence"/>
</dbReference>
<dbReference type="Pfam" id="PF13927">
    <property type="entry name" value="Ig_3"/>
    <property type="match status" value="2"/>
</dbReference>
<dbReference type="FunFam" id="2.60.40.10:FF:000104">
    <property type="entry name" value="Down syndrome cell adhesion molecule b"/>
    <property type="match status" value="1"/>
</dbReference>
<dbReference type="FunFam" id="2.60.40.10:FF:000333">
    <property type="entry name" value="Down syndrome cell adhesion molecule"/>
    <property type="match status" value="1"/>
</dbReference>
<feature type="domain" description="Ig-like" evidence="2">
    <location>
        <begin position="91"/>
        <end position="195"/>
    </location>
</feature>
<keyword evidence="1" id="KW-0393">Immunoglobulin domain</keyword>
<dbReference type="SMART" id="SM00409">
    <property type="entry name" value="IG"/>
    <property type="match status" value="3"/>
</dbReference>
<dbReference type="InterPro" id="IPR007110">
    <property type="entry name" value="Ig-like_dom"/>
</dbReference>
<evidence type="ECO:0000313" key="4">
    <source>
        <dbReference type="Proteomes" id="UP000759131"/>
    </source>
</evidence>
<dbReference type="Gene3D" id="2.60.40.10">
    <property type="entry name" value="Immunoglobulins"/>
    <property type="match status" value="3"/>
</dbReference>
<dbReference type="GO" id="GO:0007411">
    <property type="term" value="P:axon guidance"/>
    <property type="evidence" value="ECO:0007669"/>
    <property type="project" value="TreeGrafter"/>
</dbReference>
<name>A0A7R9KYR0_9ACAR</name>
<dbReference type="GO" id="GO:0070593">
    <property type="term" value="P:dendrite self-avoidance"/>
    <property type="evidence" value="ECO:0007669"/>
    <property type="project" value="TreeGrafter"/>
</dbReference>
<dbReference type="InterPro" id="IPR036179">
    <property type="entry name" value="Ig-like_dom_sf"/>
</dbReference>
<keyword evidence="4" id="KW-1185">Reference proteome</keyword>
<dbReference type="PANTHER" id="PTHR10075:SF100">
    <property type="entry name" value="FASCICLIN-2"/>
    <property type="match status" value="1"/>
</dbReference>